<name>U6MT94_9EIME</name>
<dbReference type="GO" id="GO:0008270">
    <property type="term" value="F:zinc ion binding"/>
    <property type="evidence" value="ECO:0007669"/>
    <property type="project" value="UniProtKB-KW"/>
</dbReference>
<dbReference type="PROSITE" id="PS50158">
    <property type="entry name" value="ZF_CCHC"/>
    <property type="match status" value="2"/>
</dbReference>
<reference evidence="4" key="1">
    <citation type="submission" date="2013-10" db="EMBL/GenBank/DDBJ databases">
        <title>Genomic analysis of the causative agents of coccidiosis in chickens.</title>
        <authorList>
            <person name="Reid A.J."/>
            <person name="Blake D."/>
            <person name="Billington K."/>
            <person name="Browne H."/>
            <person name="Dunn M."/>
            <person name="Hung S."/>
            <person name="Kawahara F."/>
            <person name="Miranda-Saavedra D."/>
            <person name="Mourier T."/>
            <person name="Nagra H."/>
            <person name="Otto T.D."/>
            <person name="Rawlings N."/>
            <person name="Sanchez A."/>
            <person name="Sanders M."/>
            <person name="Subramaniam C."/>
            <person name="Tay Y."/>
            <person name="Dear P."/>
            <person name="Doerig C."/>
            <person name="Gruber A."/>
            <person name="Parkinson J."/>
            <person name="Shirley M."/>
            <person name="Wan K.L."/>
            <person name="Berriman M."/>
            <person name="Tomley F."/>
            <person name="Pain A."/>
        </authorList>
    </citation>
    <scope>NUCLEOTIDE SEQUENCE [LARGE SCALE GENOMIC DNA]</scope>
    <source>
        <strain evidence="4">Houghton</strain>
    </source>
</reference>
<feature type="domain" description="CCHC-type" evidence="3">
    <location>
        <begin position="339"/>
        <end position="353"/>
    </location>
</feature>
<evidence type="ECO:0000256" key="1">
    <source>
        <dbReference type="PROSITE-ProRule" id="PRU00047"/>
    </source>
</evidence>
<organism evidence="4 5">
    <name type="scientific">Eimeria necatrix</name>
    <dbReference type="NCBI Taxonomy" id="51315"/>
    <lineage>
        <taxon>Eukaryota</taxon>
        <taxon>Sar</taxon>
        <taxon>Alveolata</taxon>
        <taxon>Apicomplexa</taxon>
        <taxon>Conoidasida</taxon>
        <taxon>Coccidia</taxon>
        <taxon>Eucoccidiorida</taxon>
        <taxon>Eimeriorina</taxon>
        <taxon>Eimeriidae</taxon>
        <taxon>Eimeria</taxon>
    </lineage>
</organism>
<dbReference type="SUPFAM" id="SSF57756">
    <property type="entry name" value="Retrovirus zinc finger-like domains"/>
    <property type="match status" value="1"/>
</dbReference>
<dbReference type="VEuPathDB" id="ToxoDB:ENH_00032970"/>
<dbReference type="RefSeq" id="XP_013435703.1">
    <property type="nucleotide sequence ID" value="XM_013580249.1"/>
</dbReference>
<evidence type="ECO:0000256" key="2">
    <source>
        <dbReference type="SAM" id="MobiDB-lite"/>
    </source>
</evidence>
<accession>U6MT94</accession>
<dbReference type="InterPro" id="IPR051714">
    <property type="entry name" value="Znf_CCHC_NABP"/>
</dbReference>
<dbReference type="SMART" id="SM00343">
    <property type="entry name" value="ZnF_C2HC"/>
    <property type="match status" value="2"/>
</dbReference>
<sequence length="385" mass="44007">MRTERDMHLRSGKVVLPPPAPGPEMHHIGEPNDESADCPMVTPRTEPDRCNSPPPAGLPRSAPRDCDRDDGGRKTSGVERNRVDPNLPSFYRELASQMAQGAVQASHRAIGFEDGENVRDFFDLAELDFIERGLEERVWGEEIKRYLRGEALRFWLYLRRTGERLTDWERLRQRFCERFCNITLERMKVMLAKNVWRGDPHAYSAGFADIVAQGVTVAPDLLVGYYLANLPDEIIREVTHGGTRRFSDWQEAAAALATMVLPWKDLREECHRLRRDLEDASRKWDKGGREPGLPRERENRDDRRNDIADTHCYACSGRGHVGRDCPLRIGATRRNGEMCSRCGGRDHYARDCPTPARPRAEPVRSPRQQPTRPSANRPGHLNERA</sequence>
<dbReference type="AlphaFoldDB" id="U6MT94"/>
<feature type="region of interest" description="Disordered" evidence="2">
    <location>
        <begin position="1"/>
        <end position="82"/>
    </location>
</feature>
<dbReference type="Pfam" id="PF00098">
    <property type="entry name" value="zf-CCHC"/>
    <property type="match status" value="2"/>
</dbReference>
<keyword evidence="1" id="KW-0862">Zinc</keyword>
<dbReference type="Gene3D" id="4.10.60.10">
    <property type="entry name" value="Zinc finger, CCHC-type"/>
    <property type="match status" value="2"/>
</dbReference>
<dbReference type="Proteomes" id="UP000030754">
    <property type="component" value="Unassembled WGS sequence"/>
</dbReference>
<dbReference type="InterPro" id="IPR036875">
    <property type="entry name" value="Znf_CCHC_sf"/>
</dbReference>
<feature type="compositionally biased region" description="Basic and acidic residues" evidence="2">
    <location>
        <begin position="62"/>
        <end position="82"/>
    </location>
</feature>
<keyword evidence="1" id="KW-0863">Zinc-finger</keyword>
<reference evidence="4" key="2">
    <citation type="submission" date="2013-10" db="EMBL/GenBank/DDBJ databases">
        <authorList>
            <person name="Aslett M."/>
        </authorList>
    </citation>
    <scope>NUCLEOTIDE SEQUENCE [LARGE SCALE GENOMIC DNA]</scope>
    <source>
        <strain evidence="4">Houghton</strain>
    </source>
</reference>
<keyword evidence="5" id="KW-1185">Reference proteome</keyword>
<protein>
    <recommendedName>
        <fullName evidence="3">CCHC-type domain-containing protein</fullName>
    </recommendedName>
</protein>
<dbReference type="OrthoDB" id="345629at2759"/>
<feature type="region of interest" description="Disordered" evidence="2">
    <location>
        <begin position="345"/>
        <end position="385"/>
    </location>
</feature>
<dbReference type="GO" id="GO:0003676">
    <property type="term" value="F:nucleic acid binding"/>
    <property type="evidence" value="ECO:0007669"/>
    <property type="project" value="InterPro"/>
</dbReference>
<proteinExistence type="predicted"/>
<dbReference type="InterPro" id="IPR001878">
    <property type="entry name" value="Znf_CCHC"/>
</dbReference>
<evidence type="ECO:0000313" key="4">
    <source>
        <dbReference type="EMBL" id="CDJ67236.1"/>
    </source>
</evidence>
<evidence type="ECO:0000259" key="3">
    <source>
        <dbReference type="PROSITE" id="PS50158"/>
    </source>
</evidence>
<keyword evidence="1" id="KW-0479">Metal-binding</keyword>
<dbReference type="PANTHER" id="PTHR23002">
    <property type="entry name" value="ZINC FINGER CCHC DOMAIN CONTAINING PROTEIN"/>
    <property type="match status" value="1"/>
</dbReference>
<gene>
    <name evidence="4" type="ORF">ENH_00032970</name>
</gene>
<feature type="region of interest" description="Disordered" evidence="2">
    <location>
        <begin position="281"/>
        <end position="302"/>
    </location>
</feature>
<evidence type="ECO:0000313" key="5">
    <source>
        <dbReference type="Proteomes" id="UP000030754"/>
    </source>
</evidence>
<dbReference type="EMBL" id="HG724217">
    <property type="protein sequence ID" value="CDJ67236.1"/>
    <property type="molecule type" value="Genomic_DNA"/>
</dbReference>
<dbReference type="GeneID" id="25473461"/>
<feature type="domain" description="CCHC-type" evidence="3">
    <location>
        <begin position="312"/>
        <end position="326"/>
    </location>
</feature>